<name>A0A821KE91_9BILA</name>
<dbReference type="Proteomes" id="UP000663873">
    <property type="component" value="Unassembled WGS sequence"/>
</dbReference>
<evidence type="ECO:0000313" key="1">
    <source>
        <dbReference type="EMBL" id="CAF4736788.1"/>
    </source>
</evidence>
<keyword evidence="2" id="KW-1185">Reference proteome</keyword>
<protein>
    <submittedName>
        <fullName evidence="1">Uncharacterized protein</fullName>
    </submittedName>
</protein>
<evidence type="ECO:0000313" key="2">
    <source>
        <dbReference type="Proteomes" id="UP000663873"/>
    </source>
</evidence>
<comment type="caution">
    <text evidence="1">The sequence shown here is derived from an EMBL/GenBank/DDBJ whole genome shotgun (WGS) entry which is preliminary data.</text>
</comment>
<gene>
    <name evidence="1" type="ORF">UJA718_LOCUS38115</name>
</gene>
<proteinExistence type="predicted"/>
<sequence>MQTQEPPPPPPSQQQLLSANQSIPTYLVDIMQNYDQTMQQQIDSTDYFIDEPDNENDGCFIGSKSSQWNYNTNANQT</sequence>
<dbReference type="EMBL" id="CAJOBP010038658">
    <property type="protein sequence ID" value="CAF4736788.1"/>
    <property type="molecule type" value="Genomic_DNA"/>
</dbReference>
<accession>A0A821KE91</accession>
<reference evidence="1" key="1">
    <citation type="submission" date="2021-02" db="EMBL/GenBank/DDBJ databases">
        <authorList>
            <person name="Nowell W R."/>
        </authorList>
    </citation>
    <scope>NUCLEOTIDE SEQUENCE</scope>
</reference>
<organism evidence="1 2">
    <name type="scientific">Rotaria socialis</name>
    <dbReference type="NCBI Taxonomy" id="392032"/>
    <lineage>
        <taxon>Eukaryota</taxon>
        <taxon>Metazoa</taxon>
        <taxon>Spiralia</taxon>
        <taxon>Gnathifera</taxon>
        <taxon>Rotifera</taxon>
        <taxon>Eurotatoria</taxon>
        <taxon>Bdelloidea</taxon>
        <taxon>Philodinida</taxon>
        <taxon>Philodinidae</taxon>
        <taxon>Rotaria</taxon>
    </lineage>
</organism>
<dbReference type="AlphaFoldDB" id="A0A821KE91"/>